<evidence type="ECO:0000259" key="10">
    <source>
        <dbReference type="Pfam" id="PF00590"/>
    </source>
</evidence>
<dbReference type="InterPro" id="IPR000878">
    <property type="entry name" value="4pyrrol_Mease"/>
</dbReference>
<evidence type="ECO:0000256" key="2">
    <source>
        <dbReference type="ARBA" id="ARBA00005879"/>
    </source>
</evidence>
<dbReference type="GO" id="GO:0032259">
    <property type="term" value="P:methylation"/>
    <property type="evidence" value="ECO:0007669"/>
    <property type="project" value="UniProtKB-KW"/>
</dbReference>
<evidence type="ECO:0000256" key="1">
    <source>
        <dbReference type="ARBA" id="ARBA00004953"/>
    </source>
</evidence>
<protein>
    <recommendedName>
        <fullName evidence="3">uroporphyrinogen-III C-methyltransferase</fullName>
        <ecNumber evidence="3">2.1.1.107</ecNumber>
    </recommendedName>
</protein>
<dbReference type="CDD" id="cd11642">
    <property type="entry name" value="SUMT"/>
    <property type="match status" value="1"/>
</dbReference>
<accession>A0A0N8S994</accession>
<evidence type="ECO:0000256" key="9">
    <source>
        <dbReference type="RuleBase" id="RU003960"/>
    </source>
</evidence>
<evidence type="ECO:0000256" key="3">
    <source>
        <dbReference type="ARBA" id="ARBA00012162"/>
    </source>
</evidence>
<keyword evidence="5 9" id="KW-0808">Transferase</keyword>
<dbReference type="EC" id="2.1.1.107" evidence="3"/>
<evidence type="ECO:0000256" key="8">
    <source>
        <dbReference type="ARBA" id="ARBA00025705"/>
    </source>
</evidence>
<dbReference type="InterPro" id="IPR035996">
    <property type="entry name" value="4pyrrol_Methylase_sf"/>
</dbReference>
<comment type="pathway">
    <text evidence="1">Cofactor biosynthesis; adenosylcobalamin biosynthesis.</text>
</comment>
<dbReference type="NCBIfam" id="TIGR01469">
    <property type="entry name" value="cobA_cysG_Cterm"/>
    <property type="match status" value="1"/>
</dbReference>
<dbReference type="AlphaFoldDB" id="A0A0N8S994"/>
<evidence type="ECO:0000256" key="5">
    <source>
        <dbReference type="ARBA" id="ARBA00022679"/>
    </source>
</evidence>
<evidence type="ECO:0000313" key="12">
    <source>
        <dbReference type="Proteomes" id="UP000050420"/>
    </source>
</evidence>
<comment type="caution">
    <text evidence="11">The sequence shown here is derived from an EMBL/GenBank/DDBJ whole genome shotgun (WGS) entry which is preliminary data.</text>
</comment>
<dbReference type="UniPathway" id="UPA00262">
    <property type="reaction ID" value="UER00211"/>
</dbReference>
<proteinExistence type="inferred from homology"/>
<dbReference type="GO" id="GO:0019354">
    <property type="term" value="P:siroheme biosynthetic process"/>
    <property type="evidence" value="ECO:0007669"/>
    <property type="project" value="UniProtKB-UniPathway"/>
</dbReference>
<evidence type="ECO:0000256" key="6">
    <source>
        <dbReference type="ARBA" id="ARBA00022691"/>
    </source>
</evidence>
<evidence type="ECO:0000313" key="11">
    <source>
        <dbReference type="EMBL" id="KPY03760.1"/>
    </source>
</evidence>
<dbReference type="InterPro" id="IPR003043">
    <property type="entry name" value="Uropor_MeTrfase_CS"/>
</dbReference>
<comment type="pathway">
    <text evidence="8">Porphyrin-containing compound metabolism; siroheme biosynthesis; precorrin-2 from uroporphyrinogen III: step 1/1.</text>
</comment>
<dbReference type="NCBIfam" id="NF004790">
    <property type="entry name" value="PRK06136.1"/>
    <property type="match status" value="1"/>
</dbReference>
<dbReference type="SUPFAM" id="SSF53790">
    <property type="entry name" value="Tetrapyrrole methylase"/>
    <property type="match status" value="1"/>
</dbReference>
<name>A0A0N8S994_PSEA0</name>
<dbReference type="InterPro" id="IPR050161">
    <property type="entry name" value="Siro_Cobalamin_biosynth"/>
</dbReference>
<dbReference type="InterPro" id="IPR014777">
    <property type="entry name" value="4pyrrole_Mease_sub1"/>
</dbReference>
<dbReference type="PANTHER" id="PTHR45790:SF3">
    <property type="entry name" value="S-ADENOSYL-L-METHIONINE-DEPENDENT UROPORPHYRINOGEN III METHYLTRANSFERASE, CHLOROPLASTIC"/>
    <property type="match status" value="1"/>
</dbReference>
<organism evidence="11 12">
    <name type="scientific">Pseudomonas amygdali pv. mori</name>
    <dbReference type="NCBI Taxonomy" id="34065"/>
    <lineage>
        <taxon>Bacteria</taxon>
        <taxon>Pseudomonadati</taxon>
        <taxon>Pseudomonadota</taxon>
        <taxon>Gammaproteobacteria</taxon>
        <taxon>Pseudomonadales</taxon>
        <taxon>Pseudomonadaceae</taxon>
        <taxon>Pseudomonas</taxon>
        <taxon>Pseudomonas amygdali</taxon>
    </lineage>
</organism>
<dbReference type="PANTHER" id="PTHR45790">
    <property type="entry name" value="SIROHEME SYNTHASE-RELATED"/>
    <property type="match status" value="1"/>
</dbReference>
<evidence type="ECO:0000256" key="4">
    <source>
        <dbReference type="ARBA" id="ARBA00022603"/>
    </source>
</evidence>
<dbReference type="EMBL" id="LJQU01000045">
    <property type="protein sequence ID" value="KPY03760.1"/>
    <property type="molecule type" value="Genomic_DNA"/>
</dbReference>
<dbReference type="Pfam" id="PF00590">
    <property type="entry name" value="TP_methylase"/>
    <property type="match status" value="1"/>
</dbReference>
<dbReference type="Gene3D" id="3.30.950.10">
    <property type="entry name" value="Methyltransferase, Cobalt-precorrin-4 Transmethylase, Domain 2"/>
    <property type="match status" value="1"/>
</dbReference>
<dbReference type="PROSITE" id="PS00840">
    <property type="entry name" value="SUMT_2"/>
    <property type="match status" value="1"/>
</dbReference>
<reference evidence="11 12" key="1">
    <citation type="submission" date="2015-09" db="EMBL/GenBank/DDBJ databases">
        <title>Genome announcement of multiple Pseudomonas syringae strains.</title>
        <authorList>
            <person name="Thakur S."/>
            <person name="Wang P.W."/>
            <person name="Gong Y."/>
            <person name="Weir B.S."/>
            <person name="Guttman D.S."/>
        </authorList>
    </citation>
    <scope>NUCLEOTIDE SEQUENCE [LARGE SCALE GENOMIC DNA]</scope>
    <source>
        <strain evidence="11 12">ICMP4331</strain>
    </source>
</reference>
<dbReference type="PATRIC" id="fig|34065.5.peg.2745"/>
<comment type="similarity">
    <text evidence="2 9">Belongs to the precorrin methyltransferase family.</text>
</comment>
<gene>
    <name evidence="11" type="ORF">ALO63_01932</name>
</gene>
<dbReference type="Gene3D" id="3.40.1010.10">
    <property type="entry name" value="Cobalt-precorrin-4 Transmethylase, Domain 1"/>
    <property type="match status" value="1"/>
</dbReference>
<keyword evidence="7" id="KW-0627">Porphyrin biosynthesis</keyword>
<dbReference type="InterPro" id="IPR014776">
    <property type="entry name" value="4pyrrole_Mease_sub2"/>
</dbReference>
<keyword evidence="4 9" id="KW-0489">Methyltransferase</keyword>
<dbReference type="GO" id="GO:0004851">
    <property type="term" value="F:uroporphyrin-III C-methyltransferase activity"/>
    <property type="evidence" value="ECO:0007669"/>
    <property type="project" value="UniProtKB-EC"/>
</dbReference>
<feature type="domain" description="Tetrapyrrole methylase" evidence="10">
    <location>
        <begin position="3"/>
        <end position="139"/>
    </location>
</feature>
<dbReference type="InterPro" id="IPR006366">
    <property type="entry name" value="CobA/CysG_C"/>
</dbReference>
<keyword evidence="6" id="KW-0949">S-adenosyl-L-methionine</keyword>
<sequence>MLRYVRQGKCVVRLKGGDPCIFGRGGEEAQWLQERGVAVELVNGITAGLAGATQCGISLTLRGISRGVTLVTAHTQDDSSLNWQALAQGGTTLVVYMGVAKLAEIRESLLSGGMSGEMPVAMIENASLPWQRECRSTLNAMQRDASAFELKSPAILVIGAVAACSNELLNETLIDHAQLSAG</sequence>
<dbReference type="Proteomes" id="UP000050420">
    <property type="component" value="Unassembled WGS sequence"/>
</dbReference>
<evidence type="ECO:0000256" key="7">
    <source>
        <dbReference type="ARBA" id="ARBA00023244"/>
    </source>
</evidence>